<dbReference type="AlphaFoldDB" id="A0AAE4TL38"/>
<dbReference type="Gene3D" id="3.30.70.1200">
    <property type="entry name" value="Crispr-associated protein, domain 1"/>
    <property type="match status" value="1"/>
</dbReference>
<dbReference type="EMBL" id="JASGOQ010000001">
    <property type="protein sequence ID" value="MDV5390937.1"/>
    <property type="molecule type" value="Genomic_DNA"/>
</dbReference>
<dbReference type="Pfam" id="PF08798">
    <property type="entry name" value="CRISPR_assoc"/>
    <property type="match status" value="1"/>
</dbReference>
<dbReference type="SUPFAM" id="SSF117987">
    <property type="entry name" value="CRISPR-associated protein"/>
    <property type="match status" value="2"/>
</dbReference>
<evidence type="ECO:0000313" key="2">
    <source>
        <dbReference type="Proteomes" id="UP001187859"/>
    </source>
</evidence>
<dbReference type="SMART" id="SM01101">
    <property type="entry name" value="CRISPR_assoc"/>
    <property type="match status" value="1"/>
</dbReference>
<dbReference type="Gene3D" id="3.30.70.1210">
    <property type="entry name" value="Crispr-associated protein, domain 2"/>
    <property type="match status" value="1"/>
</dbReference>
<proteinExistence type="predicted"/>
<accession>A0AAE4TL38</accession>
<dbReference type="NCBIfam" id="TIGR01907">
    <property type="entry name" value="casE_Cse3"/>
    <property type="match status" value="1"/>
</dbReference>
<evidence type="ECO:0000313" key="1">
    <source>
        <dbReference type="EMBL" id="MDV5390937.1"/>
    </source>
</evidence>
<name>A0AAE4TL38_9GAMM</name>
<dbReference type="CDD" id="cd09727">
    <property type="entry name" value="Cas6_I-E"/>
    <property type="match status" value="1"/>
</dbReference>
<comment type="caution">
    <text evidence="1">The sequence shown here is derived from an EMBL/GenBank/DDBJ whole genome shotgun (WGS) entry which is preliminary data.</text>
</comment>
<organism evidence="1 2">
    <name type="scientific">Shewanella xiamenensis</name>
    <dbReference type="NCBI Taxonomy" id="332186"/>
    <lineage>
        <taxon>Bacteria</taxon>
        <taxon>Pseudomonadati</taxon>
        <taxon>Pseudomonadota</taxon>
        <taxon>Gammaproteobacteria</taxon>
        <taxon>Alteromonadales</taxon>
        <taxon>Shewanellaceae</taxon>
        <taxon>Shewanella</taxon>
    </lineage>
</organism>
<sequence length="218" mass="24957">MQLLPSIEAGAELVKLSQNGVYAAHQLLWQLFPNEQEREFLYREEQDDFGQPQFFVLSKKQPVVTPLFSIQSKAFNPILQTGSRLAFKLRVNPTICVTSNEGKSQRHDVLMHAKRQNKQSIANGEDLKSIMDQAAIQWFSDEKRLQQWGVELDSLPIIVAYNQHQSKKRSGQKVQFSSVDYEGMLTVKDPEIFLQQYQKGFGRAKALGCGLMLIRRVN</sequence>
<dbReference type="InterPro" id="IPR010179">
    <property type="entry name" value="CRISPR-assoc_prot_Cse3"/>
</dbReference>
<dbReference type="RefSeq" id="WP_317519888.1">
    <property type="nucleotide sequence ID" value="NZ_JASGOQ010000001.1"/>
</dbReference>
<dbReference type="Proteomes" id="UP001187859">
    <property type="component" value="Unassembled WGS sequence"/>
</dbReference>
<reference evidence="1" key="1">
    <citation type="submission" date="2023-05" db="EMBL/GenBank/DDBJ databases">
        <title>Colonisation of extended spectrum b-lactamase- and carbapenemase-producing bacteria on hospital surfaces from low- and middle-income countries.</title>
        <authorList>
            <person name="Nieto-Rosado M."/>
            <person name="Sands K."/>
            <person name="Iregbu K."/>
            <person name="Zahra R."/>
            <person name="Mazarati J.B."/>
            <person name="Mehtar S."/>
            <person name="Barnards-Group B."/>
            <person name="Walsh T.R."/>
        </authorList>
    </citation>
    <scope>NUCLEOTIDE SEQUENCE</scope>
    <source>
        <strain evidence="1">PP-E493</strain>
    </source>
</reference>
<protein>
    <submittedName>
        <fullName evidence="1">Type I-E CRISPR-associated protein Cas6/Cse3/CasE</fullName>
    </submittedName>
</protein>
<gene>
    <name evidence="1" type="primary">cas6e</name>
    <name evidence="1" type="ORF">QM089_11910</name>
</gene>